<dbReference type="InterPro" id="IPR052143">
    <property type="entry name" value="Mitoribosomal_bL36m"/>
</dbReference>
<dbReference type="PANTHER" id="PTHR46909">
    <property type="entry name" value="39S RIBOSOMAL PROTEIN L36, MITOCHONDRIAL"/>
    <property type="match status" value="1"/>
</dbReference>
<accession>A0A672IFB1</accession>
<dbReference type="NCBIfam" id="TIGR01022">
    <property type="entry name" value="rpmJ_bact"/>
    <property type="match status" value="1"/>
</dbReference>
<name>A0A672IFB1_SALFA</name>
<dbReference type="Proteomes" id="UP000472267">
    <property type="component" value="Chromosome 22"/>
</dbReference>
<keyword evidence="4 7" id="KW-0689">Ribosomal protein</keyword>
<evidence type="ECO:0000256" key="3">
    <source>
        <dbReference type="ARBA" id="ARBA00022946"/>
    </source>
</evidence>
<dbReference type="GO" id="GO:0006412">
    <property type="term" value="P:translation"/>
    <property type="evidence" value="ECO:0007669"/>
    <property type="project" value="InterPro"/>
</dbReference>
<dbReference type="PROSITE" id="PS00828">
    <property type="entry name" value="RIBOSOMAL_L36"/>
    <property type="match status" value="1"/>
</dbReference>
<dbReference type="FunCoup" id="A0A672IFB1">
    <property type="interactions" value="88"/>
</dbReference>
<dbReference type="InParanoid" id="A0A672IFB1"/>
<keyword evidence="6 7" id="KW-0687">Ribonucleoprotein</keyword>
<proteinExistence type="inferred from homology"/>
<sequence length="98" mass="11145">IYMIIALHLGGPDQPLESARCLPRSLHARHCTSHTTPVAARCLLLPPGPRRPHGASLLGQMKTKSALKRRCKDCFFVRRRGRLFVFCKTHPRHKQRQG</sequence>
<evidence type="ECO:0000256" key="6">
    <source>
        <dbReference type="ARBA" id="ARBA00023274"/>
    </source>
</evidence>
<comment type="subcellular location">
    <subcellularLocation>
        <location evidence="1">Mitochondrion</location>
    </subcellularLocation>
</comment>
<dbReference type="HAMAP" id="MF_00251">
    <property type="entry name" value="Ribosomal_bL36"/>
    <property type="match status" value="1"/>
</dbReference>
<reference evidence="8" key="1">
    <citation type="submission" date="2019-06" db="EMBL/GenBank/DDBJ databases">
        <authorList>
            <consortium name="Wellcome Sanger Institute Data Sharing"/>
        </authorList>
    </citation>
    <scope>NUCLEOTIDE SEQUENCE [LARGE SCALE GENOMIC DNA]</scope>
</reference>
<evidence type="ECO:0000256" key="1">
    <source>
        <dbReference type="ARBA" id="ARBA00004173"/>
    </source>
</evidence>
<keyword evidence="5" id="KW-0496">Mitochondrion</keyword>
<evidence type="ECO:0000313" key="9">
    <source>
        <dbReference type="Proteomes" id="UP000472267"/>
    </source>
</evidence>
<dbReference type="InterPro" id="IPR035977">
    <property type="entry name" value="Ribosomal_bL36_sp"/>
</dbReference>
<evidence type="ECO:0000313" key="8">
    <source>
        <dbReference type="Ensembl" id="ENSSFAP00005039802.1"/>
    </source>
</evidence>
<protein>
    <recommendedName>
        <fullName evidence="7">Ribosomal protein</fullName>
    </recommendedName>
</protein>
<dbReference type="SUPFAM" id="SSF57840">
    <property type="entry name" value="Ribosomal protein L36"/>
    <property type="match status" value="1"/>
</dbReference>
<evidence type="ECO:0000256" key="5">
    <source>
        <dbReference type="ARBA" id="ARBA00023128"/>
    </source>
</evidence>
<evidence type="ECO:0000256" key="2">
    <source>
        <dbReference type="ARBA" id="ARBA00007645"/>
    </source>
</evidence>
<dbReference type="GO" id="GO:0005762">
    <property type="term" value="C:mitochondrial large ribosomal subunit"/>
    <property type="evidence" value="ECO:0007669"/>
    <property type="project" value="TreeGrafter"/>
</dbReference>
<evidence type="ECO:0000256" key="7">
    <source>
        <dbReference type="RuleBase" id="RU000570"/>
    </source>
</evidence>
<comment type="similarity">
    <text evidence="2 7">Belongs to the bacterial ribosomal protein bL36 family.</text>
</comment>
<dbReference type="Pfam" id="PF00444">
    <property type="entry name" value="Ribosomal_L36"/>
    <property type="match status" value="1"/>
</dbReference>
<dbReference type="GO" id="GO:0003735">
    <property type="term" value="F:structural constituent of ribosome"/>
    <property type="evidence" value="ECO:0007669"/>
    <property type="project" value="InterPro"/>
</dbReference>
<organism evidence="8 9">
    <name type="scientific">Salarias fasciatus</name>
    <name type="common">Jewelled blenny</name>
    <name type="synonym">Blennius fasciatus</name>
    <dbReference type="NCBI Taxonomy" id="181472"/>
    <lineage>
        <taxon>Eukaryota</taxon>
        <taxon>Metazoa</taxon>
        <taxon>Chordata</taxon>
        <taxon>Craniata</taxon>
        <taxon>Vertebrata</taxon>
        <taxon>Euteleostomi</taxon>
        <taxon>Actinopterygii</taxon>
        <taxon>Neopterygii</taxon>
        <taxon>Teleostei</taxon>
        <taxon>Neoteleostei</taxon>
        <taxon>Acanthomorphata</taxon>
        <taxon>Ovalentaria</taxon>
        <taxon>Blenniimorphae</taxon>
        <taxon>Blenniiformes</taxon>
        <taxon>Blennioidei</taxon>
        <taxon>Blenniidae</taxon>
        <taxon>Salariinae</taxon>
        <taxon>Salarias</taxon>
    </lineage>
</organism>
<dbReference type="AlphaFoldDB" id="A0A672IFB1"/>
<reference evidence="8" key="3">
    <citation type="submission" date="2025-09" db="UniProtKB">
        <authorList>
            <consortium name="Ensembl"/>
        </authorList>
    </citation>
    <scope>IDENTIFICATION</scope>
</reference>
<evidence type="ECO:0000256" key="4">
    <source>
        <dbReference type="ARBA" id="ARBA00022980"/>
    </source>
</evidence>
<reference evidence="8" key="2">
    <citation type="submission" date="2025-08" db="UniProtKB">
        <authorList>
            <consortium name="Ensembl"/>
        </authorList>
    </citation>
    <scope>IDENTIFICATION</scope>
</reference>
<dbReference type="InterPro" id="IPR000473">
    <property type="entry name" value="Ribosomal_bL36"/>
</dbReference>
<dbReference type="PANTHER" id="PTHR46909:SF1">
    <property type="entry name" value="LARGE RIBOSOMAL SUBUNIT PROTEIN BL36M"/>
    <property type="match status" value="1"/>
</dbReference>
<keyword evidence="3" id="KW-0809">Transit peptide</keyword>
<dbReference type="Ensembl" id="ENSSFAT00005041276.1">
    <property type="protein sequence ID" value="ENSSFAP00005039802.1"/>
    <property type="gene ID" value="ENSSFAG00005019888.1"/>
</dbReference>
<keyword evidence="9" id="KW-1185">Reference proteome</keyword>